<reference evidence="2" key="1">
    <citation type="submission" date="2022-01" db="EMBL/GenBank/DDBJ databases">
        <title>Nocardioidaceae gen. sp. A5X3R13.</title>
        <authorList>
            <person name="Lopez Marin M.A."/>
            <person name="Uhlik O."/>
        </authorList>
    </citation>
    <scope>NUCLEOTIDE SEQUENCE</scope>
    <source>
        <strain evidence="2">A5X3R13</strain>
    </source>
</reference>
<gene>
    <name evidence="3" type="ORF">L0C25_00120</name>
    <name evidence="2" type="ORF">L0C25_23820</name>
</gene>
<dbReference type="GO" id="GO:0016787">
    <property type="term" value="F:hydrolase activity"/>
    <property type="evidence" value="ECO:0007669"/>
    <property type="project" value="UniProtKB-KW"/>
</dbReference>
<dbReference type="KEGG" id="sgrg:L0C25_23820"/>
<keyword evidence="2" id="KW-0378">Hydrolase</keyword>
<accession>A0AA46THK6</accession>
<dbReference type="InterPro" id="IPR029058">
    <property type="entry name" value="AB_hydrolase_fold"/>
</dbReference>
<evidence type="ECO:0000313" key="4">
    <source>
        <dbReference type="Proteomes" id="UP001164390"/>
    </source>
</evidence>
<dbReference type="PANTHER" id="PTHR43798">
    <property type="entry name" value="MONOACYLGLYCEROL LIPASE"/>
    <property type="match status" value="1"/>
</dbReference>
<evidence type="ECO:0000313" key="2">
    <source>
        <dbReference type="EMBL" id="UYM05497.1"/>
    </source>
</evidence>
<dbReference type="SUPFAM" id="SSF53474">
    <property type="entry name" value="alpha/beta-Hydrolases"/>
    <property type="match status" value="1"/>
</dbReference>
<dbReference type="EMBL" id="CP094970">
    <property type="protein sequence ID" value="UYM05497.1"/>
    <property type="molecule type" value="Genomic_DNA"/>
</dbReference>
<name>A0AA46THK6_9ACTN</name>
<dbReference type="InterPro" id="IPR050266">
    <property type="entry name" value="AB_hydrolase_sf"/>
</dbReference>
<protein>
    <submittedName>
        <fullName evidence="2">Alpha/beta fold hydrolase</fullName>
    </submittedName>
</protein>
<dbReference type="Pfam" id="PF12697">
    <property type="entry name" value="Abhydrolase_6"/>
    <property type="match status" value="1"/>
</dbReference>
<dbReference type="KEGG" id="sgrg:L0C25_00120"/>
<evidence type="ECO:0000259" key="1">
    <source>
        <dbReference type="Pfam" id="PF12697"/>
    </source>
</evidence>
<dbReference type="PRINTS" id="PR00111">
    <property type="entry name" value="ABHYDROLASE"/>
</dbReference>
<dbReference type="RefSeq" id="WP_271634332.1">
    <property type="nucleotide sequence ID" value="NZ_CP094970.1"/>
</dbReference>
<sequence length="276" mass="29808">MTVEEAGRSTEYALAYREYGEPAQPTMVLLHSLGTDGRMWHDCIDAFVKAHRVVVPDCRGHGLSDASPDASVEHWVNDLHGLLQKIDGYPVLLVGVSLGGIQAIAFAAMHPALVSGIVVADSFASLPRDISEAKIRTLVERATSAPMHVVADEYIADTFESPVPAGAESVRRAIAEMDAASYIAAVRACFGVDIDDELARVQAPTLVLWGDRDNKTPRPLSERLVDGISQAELQVVPDSGHLSNVDNPTAFAHFVSSFSRDRREARSEPPNSAEEV</sequence>
<dbReference type="Gene3D" id="3.40.50.1820">
    <property type="entry name" value="alpha/beta hydrolase"/>
    <property type="match status" value="1"/>
</dbReference>
<dbReference type="Proteomes" id="UP001164390">
    <property type="component" value="Chromosome"/>
</dbReference>
<feature type="domain" description="AB hydrolase-1" evidence="1">
    <location>
        <begin position="27"/>
        <end position="252"/>
    </location>
</feature>
<evidence type="ECO:0000313" key="3">
    <source>
        <dbReference type="EMBL" id="UYM05530.1"/>
    </source>
</evidence>
<dbReference type="EMBL" id="CP094970">
    <property type="protein sequence ID" value="UYM05530.1"/>
    <property type="molecule type" value="Genomic_DNA"/>
</dbReference>
<proteinExistence type="predicted"/>
<keyword evidence="4" id="KW-1185">Reference proteome</keyword>
<organism evidence="2 4">
    <name type="scientific">Solicola gregarius</name>
    <dbReference type="NCBI Taxonomy" id="2908642"/>
    <lineage>
        <taxon>Bacteria</taxon>
        <taxon>Bacillati</taxon>
        <taxon>Actinomycetota</taxon>
        <taxon>Actinomycetes</taxon>
        <taxon>Propionibacteriales</taxon>
        <taxon>Nocardioidaceae</taxon>
        <taxon>Solicola</taxon>
    </lineage>
</organism>
<dbReference type="InterPro" id="IPR000073">
    <property type="entry name" value="AB_hydrolase_1"/>
</dbReference>
<dbReference type="AlphaFoldDB" id="A0AA46THK6"/>